<gene>
    <name evidence="1" type="ORF">SMTD_LOCUS11395</name>
</gene>
<name>A0A183PAK9_9TREM</name>
<dbReference type="EMBL" id="UZAL01031420">
    <property type="protein sequence ID" value="VDP58011.1"/>
    <property type="molecule type" value="Genomic_DNA"/>
</dbReference>
<reference evidence="1 2" key="1">
    <citation type="submission" date="2018-11" db="EMBL/GenBank/DDBJ databases">
        <authorList>
            <consortium name="Pathogen Informatics"/>
        </authorList>
    </citation>
    <scope>NUCLEOTIDE SEQUENCE [LARGE SCALE GENOMIC DNA]</scope>
    <source>
        <strain>Denwood</strain>
        <strain evidence="2">Zambia</strain>
    </source>
</reference>
<sequence length="86" mass="9575">MVVGGSRQETLDTGFVLLDTLQPGVPVVLRELVRPGGSDPVSTSFTLVADSIWSTNPNYLAWITVNKQLYILDDCFRSCPCFRRIQ</sequence>
<proteinExistence type="predicted"/>
<evidence type="ECO:0000313" key="1">
    <source>
        <dbReference type="EMBL" id="VDP58011.1"/>
    </source>
</evidence>
<dbReference type="AlphaFoldDB" id="A0A183PAK9"/>
<organism evidence="1 2">
    <name type="scientific">Schistosoma mattheei</name>
    <dbReference type="NCBI Taxonomy" id="31246"/>
    <lineage>
        <taxon>Eukaryota</taxon>
        <taxon>Metazoa</taxon>
        <taxon>Spiralia</taxon>
        <taxon>Lophotrochozoa</taxon>
        <taxon>Platyhelminthes</taxon>
        <taxon>Trematoda</taxon>
        <taxon>Digenea</taxon>
        <taxon>Strigeidida</taxon>
        <taxon>Schistosomatoidea</taxon>
        <taxon>Schistosomatidae</taxon>
        <taxon>Schistosoma</taxon>
    </lineage>
</organism>
<evidence type="ECO:0000313" key="2">
    <source>
        <dbReference type="Proteomes" id="UP000269396"/>
    </source>
</evidence>
<dbReference type="Proteomes" id="UP000269396">
    <property type="component" value="Unassembled WGS sequence"/>
</dbReference>
<accession>A0A183PAK9</accession>
<protein>
    <submittedName>
        <fullName evidence="1">Uncharacterized protein</fullName>
    </submittedName>
</protein>
<keyword evidence="2" id="KW-1185">Reference proteome</keyword>